<dbReference type="PANTHER" id="PTHR11537:SF254">
    <property type="entry name" value="POTASSIUM VOLTAGE-GATED CHANNEL PROTEIN SHAB"/>
    <property type="match status" value="1"/>
</dbReference>
<keyword evidence="7" id="KW-0407">Ion channel</keyword>
<dbReference type="Gene3D" id="1.10.287.70">
    <property type="match status" value="1"/>
</dbReference>
<proteinExistence type="predicted"/>
<keyword evidence="4 8" id="KW-1133">Transmembrane helix</keyword>
<evidence type="ECO:0000256" key="6">
    <source>
        <dbReference type="ARBA" id="ARBA00023136"/>
    </source>
</evidence>
<dbReference type="EMBL" id="KX490566">
    <property type="protein sequence ID" value="AOO92930.1"/>
    <property type="molecule type" value="Genomic_DNA"/>
</dbReference>
<dbReference type="PANTHER" id="PTHR11537">
    <property type="entry name" value="VOLTAGE-GATED POTASSIUM CHANNEL"/>
    <property type="match status" value="1"/>
</dbReference>
<evidence type="ECO:0000256" key="5">
    <source>
        <dbReference type="ARBA" id="ARBA00023065"/>
    </source>
</evidence>
<comment type="subcellular location">
    <subcellularLocation>
        <location evidence="1">Membrane</location>
        <topology evidence="1">Multi-pass membrane protein</topology>
    </subcellularLocation>
</comment>
<dbReference type="GO" id="GO:0001508">
    <property type="term" value="P:action potential"/>
    <property type="evidence" value="ECO:0007669"/>
    <property type="project" value="TreeGrafter"/>
</dbReference>
<feature type="transmembrane region" description="Helical" evidence="8">
    <location>
        <begin position="47"/>
        <end position="70"/>
    </location>
</feature>
<feature type="domain" description="Potassium channel" evidence="9">
    <location>
        <begin position="170"/>
        <end position="241"/>
    </location>
</feature>
<dbReference type="InterPro" id="IPR013099">
    <property type="entry name" value="K_chnl_dom"/>
</dbReference>
<feature type="transmembrane region" description="Helical" evidence="8">
    <location>
        <begin position="155"/>
        <end position="180"/>
    </location>
</feature>
<reference evidence="10" key="2">
    <citation type="journal article" date="2016" name="Front. Microbiol.">
        <title>The Regulatory Protein RosR Affects Rhizobium leguminosarum bv. trifolii Protein Profiles, Cell Surface Properties, and Symbiosis with Clover.</title>
        <authorList>
            <person name="Rachwal K."/>
            <person name="Boguszewska A."/>
            <person name="Kopcinska J."/>
            <person name="Karas M."/>
            <person name="Tchorzewski M."/>
            <person name="Janczarek M."/>
        </authorList>
    </citation>
    <scope>NUCLEOTIDE SEQUENCE</scope>
    <source>
        <strain evidence="10">Rt24.2</strain>
    </source>
</reference>
<dbReference type="InterPro" id="IPR003938">
    <property type="entry name" value="K_chnl_volt-dep_EAG/ELK/ERG"/>
</dbReference>
<dbReference type="InterPro" id="IPR028325">
    <property type="entry name" value="VG_K_chnl"/>
</dbReference>
<keyword evidence="5" id="KW-0406">Ion transport</keyword>
<keyword evidence="6 8" id="KW-0472">Membrane</keyword>
<feature type="transmembrane region" description="Helical" evidence="8">
    <location>
        <begin position="111"/>
        <end position="135"/>
    </location>
</feature>
<keyword evidence="3 8" id="KW-0812">Transmembrane</keyword>
<evidence type="ECO:0000256" key="4">
    <source>
        <dbReference type="ARBA" id="ARBA00022989"/>
    </source>
</evidence>
<keyword evidence="2" id="KW-0813">Transport</keyword>
<feature type="transmembrane region" description="Helical" evidence="8">
    <location>
        <begin position="221"/>
        <end position="238"/>
    </location>
</feature>
<dbReference type="PRINTS" id="PR01463">
    <property type="entry name" value="EAGCHANLFMLY"/>
</dbReference>
<evidence type="ECO:0000313" key="10">
    <source>
        <dbReference type="EMBL" id="AOO92930.1"/>
    </source>
</evidence>
<accession>A0A1C9I281</accession>
<sequence>MSSATCGRRRGIYIPRMKIFESGDGSQRNSLREVLRSLDRADGRQAIAFRLVFAAIDVAILAFFLLGPYLRSGPSYLIIDYAIAVWIAAEMVGRAVAAFSVREWIRRPMTWIDFVVLATLLLPDLLFNFAFLRIMRFWAIGTSPLLKDLLRKAGYLYLLDVVRAVINLLVFLFMATGFVYTSFFYNREGGEGFVDALYFTVATVTTTGFGDITLPGTLGKLTSVVTMIVGISLFVRLAQAVVRPHKVTYPCHRCGLQRHDADAVHCKACGDVLNIPDEGS</sequence>
<evidence type="ECO:0000256" key="7">
    <source>
        <dbReference type="ARBA" id="ARBA00023303"/>
    </source>
</evidence>
<evidence type="ECO:0000256" key="8">
    <source>
        <dbReference type="SAM" id="Phobius"/>
    </source>
</evidence>
<evidence type="ECO:0000256" key="3">
    <source>
        <dbReference type="ARBA" id="ARBA00022692"/>
    </source>
</evidence>
<evidence type="ECO:0000256" key="1">
    <source>
        <dbReference type="ARBA" id="ARBA00004141"/>
    </source>
</evidence>
<dbReference type="Pfam" id="PF07885">
    <property type="entry name" value="Ion_trans_2"/>
    <property type="match status" value="1"/>
</dbReference>
<dbReference type="GO" id="GO:0005249">
    <property type="term" value="F:voltage-gated potassium channel activity"/>
    <property type="evidence" value="ECO:0007669"/>
    <property type="project" value="InterPro"/>
</dbReference>
<name>A0A1C9I281_RHILT</name>
<evidence type="ECO:0000256" key="2">
    <source>
        <dbReference type="ARBA" id="ARBA00022448"/>
    </source>
</evidence>
<dbReference type="GO" id="GO:0008076">
    <property type="term" value="C:voltage-gated potassium channel complex"/>
    <property type="evidence" value="ECO:0007669"/>
    <property type="project" value="InterPro"/>
</dbReference>
<dbReference type="SUPFAM" id="SSF81324">
    <property type="entry name" value="Voltage-gated potassium channels"/>
    <property type="match status" value="1"/>
</dbReference>
<protein>
    <submittedName>
        <fullName evidence="10">Ion transporter</fullName>
    </submittedName>
</protein>
<reference evidence="10" key="1">
    <citation type="journal article" date="2015" name="BMC Genomics">
        <title>Transcriptome profiling of a Rhizobium leguminosarum bv. trifolii rosR mutant reveals the role of the transcriptional regulator RosR in motility, synthesis of cell-surface components, and other cellular processes.</title>
        <authorList>
            <person name="Rachwal K."/>
            <person name="Matczynska E."/>
            <person name="Janczarek M."/>
        </authorList>
    </citation>
    <scope>NUCLEOTIDE SEQUENCE</scope>
    <source>
        <strain evidence="10">Rt24.2</strain>
    </source>
</reference>
<organism evidence="10">
    <name type="scientific">Rhizobium leguminosarum bv. trifolii</name>
    <dbReference type="NCBI Taxonomy" id="386"/>
    <lineage>
        <taxon>Bacteria</taxon>
        <taxon>Pseudomonadati</taxon>
        <taxon>Pseudomonadota</taxon>
        <taxon>Alphaproteobacteria</taxon>
        <taxon>Hyphomicrobiales</taxon>
        <taxon>Rhizobiaceae</taxon>
        <taxon>Rhizobium/Agrobacterium group</taxon>
        <taxon>Rhizobium</taxon>
    </lineage>
</organism>
<evidence type="ECO:0000259" key="9">
    <source>
        <dbReference type="Pfam" id="PF07885"/>
    </source>
</evidence>
<dbReference type="AlphaFoldDB" id="A0A1C9I281"/>